<feature type="compositionally biased region" description="Basic and acidic residues" evidence="1">
    <location>
        <begin position="165"/>
        <end position="181"/>
    </location>
</feature>
<evidence type="ECO:0000313" key="3">
    <source>
        <dbReference type="Proteomes" id="UP000030763"/>
    </source>
</evidence>
<reference evidence="2" key="2">
    <citation type="submission" date="2013-10" db="EMBL/GenBank/DDBJ databases">
        <authorList>
            <person name="Aslett M."/>
        </authorList>
    </citation>
    <scope>NUCLEOTIDE SEQUENCE [LARGE SCALE GENOMIC DNA]</scope>
    <source>
        <strain evidence="2">Weybridge</strain>
    </source>
</reference>
<feature type="region of interest" description="Disordered" evidence="1">
    <location>
        <begin position="17"/>
        <end position="198"/>
    </location>
</feature>
<proteinExistence type="predicted"/>
<keyword evidence="3" id="KW-1185">Reference proteome</keyword>
<dbReference type="Proteomes" id="UP000030763">
    <property type="component" value="Unassembled WGS sequence"/>
</dbReference>
<sequence length="198" mass="21042">MAMFEAKARDTNIIRAAEVAGGEASNGPSGGASDGEHEQLQKATGEGATDRWGDCLKLEEVAGGKNKEEENGMEGASEAQEGAESEGERQENTAAAADGSSKAGQDTGEMAWLWIQPSLVAEGRHHEQQMHQEEASHATGSAQDNRFAAAKTQEKGWSALPAEGVWRDEDAGGRKRSDSNNRRQGPGCPPPWTLHCKT</sequence>
<dbReference type="EMBL" id="HG721877">
    <property type="protein sequence ID" value="CDJ60558.1"/>
    <property type="molecule type" value="Genomic_DNA"/>
</dbReference>
<evidence type="ECO:0000313" key="2">
    <source>
        <dbReference type="EMBL" id="CDJ60558.1"/>
    </source>
</evidence>
<accession>U6MBY8</accession>
<name>U6MBY8_EIMMA</name>
<feature type="compositionally biased region" description="Basic and acidic residues" evidence="1">
    <location>
        <begin position="48"/>
        <end position="70"/>
    </location>
</feature>
<protein>
    <submittedName>
        <fullName evidence="2">Uncharacterized protein</fullName>
    </submittedName>
</protein>
<dbReference type="VEuPathDB" id="ToxoDB:EMWEY_00031860"/>
<gene>
    <name evidence="2" type="ORF">EMWEY_00031860</name>
</gene>
<dbReference type="GeneID" id="25337172"/>
<dbReference type="RefSeq" id="XP_013337208.1">
    <property type="nucleotide sequence ID" value="XM_013481754.1"/>
</dbReference>
<reference evidence="2" key="1">
    <citation type="submission" date="2013-10" db="EMBL/GenBank/DDBJ databases">
        <title>Genomic analysis of the causative agents of coccidiosis in chickens.</title>
        <authorList>
            <person name="Reid A.J."/>
            <person name="Blake D."/>
            <person name="Billington K."/>
            <person name="Browne H."/>
            <person name="Dunn M."/>
            <person name="Hung S."/>
            <person name="Kawahara F."/>
            <person name="Miranda-Saavedra D."/>
            <person name="Mourier T."/>
            <person name="Nagra H."/>
            <person name="Otto T.D."/>
            <person name="Rawlings N."/>
            <person name="Sanchez A."/>
            <person name="Sanders M."/>
            <person name="Subramaniam C."/>
            <person name="Tay Y."/>
            <person name="Dear P."/>
            <person name="Doerig C."/>
            <person name="Gruber A."/>
            <person name="Parkinson J."/>
            <person name="Shirley M."/>
            <person name="Wan K.L."/>
            <person name="Berriman M."/>
            <person name="Tomley F."/>
            <person name="Pain A."/>
        </authorList>
    </citation>
    <scope>NUCLEOTIDE SEQUENCE [LARGE SCALE GENOMIC DNA]</scope>
    <source>
        <strain evidence="2">Weybridge</strain>
    </source>
</reference>
<feature type="compositionally biased region" description="Basic and acidic residues" evidence="1">
    <location>
        <begin position="122"/>
        <end position="136"/>
    </location>
</feature>
<evidence type="ECO:0000256" key="1">
    <source>
        <dbReference type="SAM" id="MobiDB-lite"/>
    </source>
</evidence>
<dbReference type="AlphaFoldDB" id="U6MBY8"/>
<feature type="compositionally biased region" description="Low complexity" evidence="1">
    <location>
        <begin position="73"/>
        <end position="82"/>
    </location>
</feature>
<organism evidence="2 3">
    <name type="scientific">Eimeria maxima</name>
    <name type="common">Coccidian parasite</name>
    <dbReference type="NCBI Taxonomy" id="5804"/>
    <lineage>
        <taxon>Eukaryota</taxon>
        <taxon>Sar</taxon>
        <taxon>Alveolata</taxon>
        <taxon>Apicomplexa</taxon>
        <taxon>Conoidasida</taxon>
        <taxon>Coccidia</taxon>
        <taxon>Eucoccidiorida</taxon>
        <taxon>Eimeriorina</taxon>
        <taxon>Eimeriidae</taxon>
        <taxon>Eimeria</taxon>
    </lineage>
</organism>